<organism evidence="1 2">
    <name type="scientific">Elysia crispata</name>
    <name type="common">lettuce slug</name>
    <dbReference type="NCBI Taxonomy" id="231223"/>
    <lineage>
        <taxon>Eukaryota</taxon>
        <taxon>Metazoa</taxon>
        <taxon>Spiralia</taxon>
        <taxon>Lophotrochozoa</taxon>
        <taxon>Mollusca</taxon>
        <taxon>Gastropoda</taxon>
        <taxon>Heterobranchia</taxon>
        <taxon>Euthyneura</taxon>
        <taxon>Panpulmonata</taxon>
        <taxon>Sacoglossa</taxon>
        <taxon>Placobranchoidea</taxon>
        <taxon>Plakobranchidae</taxon>
        <taxon>Elysia</taxon>
    </lineage>
</organism>
<gene>
    <name evidence="1" type="ORF">RRG08_060213</name>
</gene>
<protein>
    <submittedName>
        <fullName evidence="1">Uncharacterized protein</fullName>
    </submittedName>
</protein>
<comment type="caution">
    <text evidence="1">The sequence shown here is derived from an EMBL/GenBank/DDBJ whole genome shotgun (WGS) entry which is preliminary data.</text>
</comment>
<evidence type="ECO:0000313" key="1">
    <source>
        <dbReference type="EMBL" id="KAK3750094.1"/>
    </source>
</evidence>
<name>A0AAE0YL90_9GAST</name>
<keyword evidence="2" id="KW-1185">Reference proteome</keyword>
<dbReference type="Proteomes" id="UP001283361">
    <property type="component" value="Unassembled WGS sequence"/>
</dbReference>
<sequence length="113" mass="12745">MEVRNSMWDKPPTLTGFFLARILTSFPLTNSDQLALLMRDFAESCAGIGNRLRPVNTRISYDTVQSKSDYQTGERWSENVLSRGWTLPQVHSSSNLNMVEFAPHPIPSVCLSI</sequence>
<dbReference type="EMBL" id="JAWDGP010005908">
    <property type="protein sequence ID" value="KAK3750094.1"/>
    <property type="molecule type" value="Genomic_DNA"/>
</dbReference>
<proteinExistence type="predicted"/>
<dbReference type="AlphaFoldDB" id="A0AAE0YL90"/>
<evidence type="ECO:0000313" key="2">
    <source>
        <dbReference type="Proteomes" id="UP001283361"/>
    </source>
</evidence>
<reference evidence="1" key="1">
    <citation type="journal article" date="2023" name="G3 (Bethesda)">
        <title>A reference genome for the long-term kleptoplast-retaining sea slug Elysia crispata morphotype clarki.</title>
        <authorList>
            <person name="Eastman K.E."/>
            <person name="Pendleton A.L."/>
            <person name="Shaikh M.A."/>
            <person name="Suttiyut T."/>
            <person name="Ogas R."/>
            <person name="Tomko P."/>
            <person name="Gavelis G."/>
            <person name="Widhalm J.R."/>
            <person name="Wisecaver J.H."/>
        </authorList>
    </citation>
    <scope>NUCLEOTIDE SEQUENCE</scope>
    <source>
        <strain evidence="1">ECLA1</strain>
    </source>
</reference>
<accession>A0AAE0YL90</accession>